<feature type="compositionally biased region" description="Polar residues" evidence="1">
    <location>
        <begin position="645"/>
        <end position="659"/>
    </location>
</feature>
<dbReference type="EMBL" id="JAPFRF010000017">
    <property type="protein sequence ID" value="KAJ7309063.1"/>
    <property type="molecule type" value="Genomic_DNA"/>
</dbReference>
<evidence type="ECO:0000313" key="3">
    <source>
        <dbReference type="Proteomes" id="UP001142489"/>
    </source>
</evidence>
<dbReference type="AlphaFoldDB" id="A0A9Q0XBP0"/>
<feature type="compositionally biased region" description="Basic residues" evidence="1">
    <location>
        <begin position="385"/>
        <end position="399"/>
    </location>
</feature>
<feature type="region of interest" description="Disordered" evidence="1">
    <location>
        <begin position="189"/>
        <end position="221"/>
    </location>
</feature>
<evidence type="ECO:0000256" key="1">
    <source>
        <dbReference type="SAM" id="MobiDB-lite"/>
    </source>
</evidence>
<feature type="region of interest" description="Disordered" evidence="1">
    <location>
        <begin position="89"/>
        <end position="114"/>
    </location>
</feature>
<accession>A0A9Q0XBP0</accession>
<feature type="region of interest" description="Disordered" evidence="1">
    <location>
        <begin position="1"/>
        <end position="70"/>
    </location>
</feature>
<feature type="region of interest" description="Disordered" evidence="1">
    <location>
        <begin position="289"/>
        <end position="314"/>
    </location>
</feature>
<organism evidence="2 3">
    <name type="scientific">Phrynocephalus forsythii</name>
    <dbReference type="NCBI Taxonomy" id="171643"/>
    <lineage>
        <taxon>Eukaryota</taxon>
        <taxon>Metazoa</taxon>
        <taxon>Chordata</taxon>
        <taxon>Craniata</taxon>
        <taxon>Vertebrata</taxon>
        <taxon>Euteleostomi</taxon>
        <taxon>Lepidosauria</taxon>
        <taxon>Squamata</taxon>
        <taxon>Bifurcata</taxon>
        <taxon>Unidentata</taxon>
        <taxon>Episquamata</taxon>
        <taxon>Toxicofera</taxon>
        <taxon>Iguania</taxon>
        <taxon>Acrodonta</taxon>
        <taxon>Agamidae</taxon>
        <taxon>Agaminae</taxon>
        <taxon>Phrynocephalus</taxon>
    </lineage>
</organism>
<feature type="compositionally biased region" description="Basic residues" evidence="1">
    <location>
        <begin position="10"/>
        <end position="30"/>
    </location>
</feature>
<feature type="region of interest" description="Disordered" evidence="1">
    <location>
        <begin position="566"/>
        <end position="663"/>
    </location>
</feature>
<feature type="compositionally biased region" description="Polar residues" evidence="1">
    <location>
        <begin position="210"/>
        <end position="219"/>
    </location>
</feature>
<gene>
    <name evidence="2" type="ORF">JRQ81_008355</name>
</gene>
<feature type="region of interest" description="Disordered" evidence="1">
    <location>
        <begin position="376"/>
        <end position="443"/>
    </location>
</feature>
<reference evidence="2" key="1">
    <citation type="journal article" date="2023" name="DNA Res.">
        <title>Chromosome-level genome assembly of Phrynocephalus forsythii using third-generation DNA sequencing and Hi-C analysis.</title>
        <authorList>
            <person name="Qi Y."/>
            <person name="Zhao W."/>
            <person name="Zhao Y."/>
            <person name="Niu C."/>
            <person name="Cao S."/>
            <person name="Zhang Y."/>
        </authorList>
    </citation>
    <scope>NUCLEOTIDE SEQUENCE</scope>
    <source>
        <tissue evidence="2">Muscle</tissue>
    </source>
</reference>
<protein>
    <submittedName>
        <fullName evidence="2">Uncharacterized protein</fullName>
    </submittedName>
</protein>
<feature type="region of interest" description="Disordered" evidence="1">
    <location>
        <begin position="256"/>
        <end position="275"/>
    </location>
</feature>
<proteinExistence type="predicted"/>
<feature type="compositionally biased region" description="Polar residues" evidence="1">
    <location>
        <begin position="411"/>
        <end position="420"/>
    </location>
</feature>
<dbReference type="Proteomes" id="UP001142489">
    <property type="component" value="Unassembled WGS sequence"/>
</dbReference>
<comment type="caution">
    <text evidence="2">The sequence shown here is derived from an EMBL/GenBank/DDBJ whole genome shotgun (WGS) entry which is preliminary data.</text>
</comment>
<dbReference type="OrthoDB" id="9046590at2759"/>
<feature type="compositionally biased region" description="Low complexity" evidence="1">
    <location>
        <begin position="302"/>
        <end position="313"/>
    </location>
</feature>
<feature type="compositionally biased region" description="Basic and acidic residues" evidence="1">
    <location>
        <begin position="594"/>
        <end position="620"/>
    </location>
</feature>
<keyword evidence="3" id="KW-1185">Reference proteome</keyword>
<evidence type="ECO:0000313" key="2">
    <source>
        <dbReference type="EMBL" id="KAJ7309063.1"/>
    </source>
</evidence>
<sequence>LPPPTDDKARQKRSRRRHKTCTHHSRHRITRSTASLDSTTALWGSASSSSQEDGEPPSQPPVPPAGSRIYFLPGKSQELLEGHIWEKHQAGPHQHRPSTKHLPPCHPGTATGPSLLLDQCRPHHHLQSGSPDFSRQDWETLPRAPPSLVGQNIPFLAYKEQELLEWHIYRKHQKDSVRPTLRAASAWQRNQPPFNSPKANAWHRPPTGPSVPSESTWAQTPRPPILTVVPQQERPQHLRQTLECSVQTTRACVRHTEPCQKRPEPRGRSPGYHQRSPTPCWLCPGPHLASAQPRKPSPGPCLPSSGSQSQSPQELLVVAREHVEVSKESLRLVLPPSPKAPSPAHLVVERPEEERATHQLHLCRAKCPSCPAPAPAKARLPLPHPVHRSKGHSRLRGQRKGQVGSAGPQATRRSTLSSWTDCMEPKTLQPPGRSPKTSPAGRPALLDPAFMGHRQEESPCLSEVRPERPVFVEPLPRPPCQTHTIIQSLDKEQAMQDLQLSLAKALEKGGSLKLVEYPVCLLCSQCNPSCQHPRAPHDPCLQVYPRMIVQDGQVRMTLGFHLKRKGIGGKESGLEPRQDASQVPPGKEQPPMLQRDDGWRSRAPRDESTKHPAHSPERRPGLANGNPVEKTNPRPGGPKAAPKTQRLNYTSASRSSTKPSKAVPAGEGLCFLKCLVLCFKRFWGKLKEKMKTPPQQASPENFWSPYKMEGSSSLTPEEEDQGESLWAALGRGNPSLQRIILSWDLKETYNEKIFIY</sequence>
<feature type="compositionally biased region" description="Basic and acidic residues" evidence="1">
    <location>
        <begin position="256"/>
        <end position="267"/>
    </location>
</feature>
<name>A0A9Q0XBP0_9SAUR</name>
<feature type="region of interest" description="Disordered" evidence="1">
    <location>
        <begin position="691"/>
        <end position="717"/>
    </location>
</feature>
<feature type="compositionally biased region" description="Polar residues" evidence="1">
    <location>
        <begin position="31"/>
        <end position="51"/>
    </location>
</feature>
<feature type="non-terminal residue" evidence="2">
    <location>
        <position position="756"/>
    </location>
</feature>